<dbReference type="GO" id="GO:0019284">
    <property type="term" value="P:L-methionine salvage from S-adenosylmethionine"/>
    <property type="evidence" value="ECO:0007669"/>
    <property type="project" value="TreeGrafter"/>
</dbReference>
<proteinExistence type="predicted"/>
<dbReference type="UniPathway" id="UPA00904">
    <property type="reaction ID" value="UER00871"/>
</dbReference>
<dbReference type="GO" id="GO:0008930">
    <property type="term" value="F:methylthioadenosine nucleosidase activity"/>
    <property type="evidence" value="ECO:0007669"/>
    <property type="project" value="InterPro"/>
</dbReference>
<dbReference type="InterPro" id="IPR000845">
    <property type="entry name" value="Nucleoside_phosphorylase_d"/>
</dbReference>
<keyword evidence="3" id="KW-0028">Amino-acid biosynthesis</keyword>
<keyword evidence="5" id="KW-0486">Methionine biosynthesis</keyword>
<dbReference type="GO" id="GO:0005829">
    <property type="term" value="C:cytosol"/>
    <property type="evidence" value="ECO:0007669"/>
    <property type="project" value="TreeGrafter"/>
</dbReference>
<dbReference type="EC" id="3.2.2.9" evidence="2"/>
<dbReference type="SUPFAM" id="SSF53167">
    <property type="entry name" value="Purine and uridine phosphorylases"/>
    <property type="match status" value="1"/>
</dbReference>
<comment type="pathway">
    <text evidence="1">Amino-acid biosynthesis; L-methionine biosynthesis via salvage pathway; S-methyl-5-thio-alpha-D-ribose 1-phosphate from S-methyl-5'-thioadenosine (hydrolase route): step 1/2.</text>
</comment>
<accession>A0A2H6CUE6</accession>
<keyword evidence="4" id="KW-0378">Hydrolase</keyword>
<dbReference type="Gene3D" id="3.40.50.1580">
    <property type="entry name" value="Nucleoside phosphorylase domain"/>
    <property type="match status" value="1"/>
</dbReference>
<evidence type="ECO:0000259" key="6">
    <source>
        <dbReference type="Pfam" id="PF01048"/>
    </source>
</evidence>
<evidence type="ECO:0000256" key="2">
    <source>
        <dbReference type="ARBA" id="ARBA00011974"/>
    </source>
</evidence>
<evidence type="ECO:0000256" key="4">
    <source>
        <dbReference type="ARBA" id="ARBA00022801"/>
    </source>
</evidence>
<reference evidence="7 8" key="1">
    <citation type="submission" date="2016-05" db="EMBL/GenBank/DDBJ databases">
        <title>Whole genome sequencing of Tetragenococcus halophilus subsp. halophilus NISL 7118.</title>
        <authorList>
            <person name="Shiwa Y."/>
            <person name="Nishimura I."/>
            <person name="Yoshikawa H."/>
            <person name="Koyama Y."/>
            <person name="Oguma T."/>
        </authorList>
    </citation>
    <scope>NUCLEOTIDE SEQUENCE [LARGE SCALE GENOMIC DNA]</scope>
    <source>
        <strain evidence="7 8">NISL 7118</strain>
    </source>
</reference>
<dbReference type="AlphaFoldDB" id="A0A2H6CUE6"/>
<dbReference type="NCBIfam" id="TIGR01704">
    <property type="entry name" value="MTA_SAH-Nsdase"/>
    <property type="match status" value="1"/>
</dbReference>
<dbReference type="PANTHER" id="PTHR46832:SF1">
    <property type="entry name" value="5'-METHYLTHIOADENOSINE_S-ADENOSYLHOMOCYSTEINE NUCLEOSIDASE"/>
    <property type="match status" value="1"/>
</dbReference>
<name>A0A2H6CUE6_TETHA</name>
<gene>
    <name evidence="7" type="primary">mtn</name>
    <name evidence="7" type="ORF">TEHN7118_1400</name>
</gene>
<evidence type="ECO:0000313" key="8">
    <source>
        <dbReference type="Proteomes" id="UP000236214"/>
    </source>
</evidence>
<dbReference type="GO" id="GO:0009164">
    <property type="term" value="P:nucleoside catabolic process"/>
    <property type="evidence" value="ECO:0007669"/>
    <property type="project" value="InterPro"/>
</dbReference>
<evidence type="ECO:0000313" key="7">
    <source>
        <dbReference type="EMBL" id="GBD68594.1"/>
    </source>
</evidence>
<protein>
    <recommendedName>
        <fullName evidence="2">adenosylhomocysteine nucleosidase</fullName>
        <ecNumber evidence="2">3.2.2.9</ecNumber>
    </recommendedName>
</protein>
<dbReference type="InterPro" id="IPR035994">
    <property type="entry name" value="Nucleoside_phosphorylase_sf"/>
</dbReference>
<comment type="caution">
    <text evidence="7">The sequence shown here is derived from an EMBL/GenBank/DDBJ whole genome shotgun (WGS) entry which is preliminary data.</text>
</comment>
<dbReference type="GO" id="GO:0019509">
    <property type="term" value="P:L-methionine salvage from methylthioadenosine"/>
    <property type="evidence" value="ECO:0007669"/>
    <property type="project" value="UniProtKB-UniPathway"/>
</dbReference>
<organism evidence="7 8">
    <name type="scientific">Tetragenococcus halophilus subsp. halophilus</name>
    <dbReference type="NCBI Taxonomy" id="1513897"/>
    <lineage>
        <taxon>Bacteria</taxon>
        <taxon>Bacillati</taxon>
        <taxon>Bacillota</taxon>
        <taxon>Bacilli</taxon>
        <taxon>Lactobacillales</taxon>
        <taxon>Enterococcaceae</taxon>
        <taxon>Tetragenococcus</taxon>
    </lineage>
</organism>
<keyword evidence="8" id="KW-1185">Reference proteome</keyword>
<dbReference type="Proteomes" id="UP000236214">
    <property type="component" value="Unassembled WGS sequence"/>
</dbReference>
<evidence type="ECO:0000256" key="3">
    <source>
        <dbReference type="ARBA" id="ARBA00022605"/>
    </source>
</evidence>
<dbReference type="EMBL" id="BDEC01000058">
    <property type="protein sequence ID" value="GBD68594.1"/>
    <property type="molecule type" value="Genomic_DNA"/>
</dbReference>
<evidence type="ECO:0000256" key="5">
    <source>
        <dbReference type="ARBA" id="ARBA00023167"/>
    </source>
</evidence>
<dbReference type="NCBIfam" id="NF004079">
    <property type="entry name" value="PRK05584.1"/>
    <property type="match status" value="1"/>
</dbReference>
<feature type="domain" description="Nucleoside phosphorylase" evidence="6">
    <location>
        <begin position="2"/>
        <end position="221"/>
    </location>
</feature>
<dbReference type="InterPro" id="IPR010049">
    <property type="entry name" value="MTA_SAH_Nsdase"/>
</dbReference>
<dbReference type="GO" id="GO:0008782">
    <property type="term" value="F:adenosylhomocysteine nucleosidase activity"/>
    <property type="evidence" value="ECO:0007669"/>
    <property type="project" value="UniProtKB-EC"/>
</dbReference>
<evidence type="ECO:0000256" key="1">
    <source>
        <dbReference type="ARBA" id="ARBA00004945"/>
    </source>
</evidence>
<dbReference type="CDD" id="cd09008">
    <property type="entry name" value="MTAN"/>
    <property type="match status" value="1"/>
</dbReference>
<dbReference type="PANTHER" id="PTHR46832">
    <property type="entry name" value="5'-METHYLTHIOADENOSINE/S-ADENOSYLHOMOCYSTEINE NUCLEOSIDASE"/>
    <property type="match status" value="1"/>
</dbReference>
<dbReference type="RefSeq" id="WP_103103548.1">
    <property type="nucleotide sequence ID" value="NZ_BDEC01000058.1"/>
</dbReference>
<sequence length="237" mass="26120">MKIAIIAAMPEEVTPFREFFTQRKQIWQKGKTVIEKLNEDVYLVESGIGKVNAAASAAWLCEHVAPDLIINTGTTGTFHANAALGEILLSDRFVYSDVDATGFDYQYGQVPQMPADYPINHALLQEVEQLFAVHNITYHLGTIVTADSFMSDDATINTIRKNFPDLIGSDMESCAIAQVASFYNIPILNVRAISDKVGDKAPQMFDDSVDNVSVQAFQAVQILLNSLSKDAVDKKIK</sequence>
<dbReference type="Pfam" id="PF01048">
    <property type="entry name" value="PNP_UDP_1"/>
    <property type="match status" value="1"/>
</dbReference>